<organism evidence="4 5">
    <name type="scientific">Psychromonas marina</name>
    <dbReference type="NCBI Taxonomy" id="88364"/>
    <lineage>
        <taxon>Bacteria</taxon>
        <taxon>Pseudomonadati</taxon>
        <taxon>Pseudomonadota</taxon>
        <taxon>Gammaproteobacteria</taxon>
        <taxon>Alteromonadales</taxon>
        <taxon>Psychromonadaceae</taxon>
        <taxon>Psychromonas</taxon>
    </lineage>
</organism>
<accession>A0ABQ6E305</accession>
<comment type="caution">
    <text evidence="4">The sequence shown here is derived from an EMBL/GenBank/DDBJ whole genome shotgun (WGS) entry which is preliminary data.</text>
</comment>
<dbReference type="InterPro" id="IPR050808">
    <property type="entry name" value="Phage_Integrase"/>
</dbReference>
<proteinExistence type="inferred from homology"/>
<dbReference type="RefSeq" id="WP_284204692.1">
    <property type="nucleotide sequence ID" value="NZ_BSPQ01000013.1"/>
</dbReference>
<sequence length="79" mass="9076">MARKIAPLSATEVQQAKAKEKEYNLIDGQSLVLRVKVNESKLWIFNYYRLISRKRANLSLGKFPTVTLANARIKAREAR</sequence>
<dbReference type="Proteomes" id="UP001157353">
    <property type="component" value="Unassembled WGS sequence"/>
</dbReference>
<evidence type="ECO:0000313" key="4">
    <source>
        <dbReference type="EMBL" id="GLS91583.1"/>
    </source>
</evidence>
<keyword evidence="2" id="KW-0229">DNA integration</keyword>
<protein>
    <recommendedName>
        <fullName evidence="3">Integrase DNA-binding domain-containing protein</fullName>
    </recommendedName>
</protein>
<evidence type="ECO:0000259" key="3">
    <source>
        <dbReference type="Pfam" id="PF13356"/>
    </source>
</evidence>
<feature type="domain" description="Integrase DNA-binding" evidence="3">
    <location>
        <begin position="8"/>
        <end position="79"/>
    </location>
</feature>
<gene>
    <name evidence="4" type="ORF">GCM10007916_26520</name>
</gene>
<evidence type="ECO:0000313" key="5">
    <source>
        <dbReference type="Proteomes" id="UP001157353"/>
    </source>
</evidence>
<name>A0ABQ6E305_9GAMM</name>
<dbReference type="InterPro" id="IPR038488">
    <property type="entry name" value="Integrase_DNA-bd_sf"/>
</dbReference>
<dbReference type="PANTHER" id="PTHR30629:SF6">
    <property type="entry name" value="PROPHAGE INTEGRASE INTA-RELATED"/>
    <property type="match status" value="1"/>
</dbReference>
<dbReference type="PANTHER" id="PTHR30629">
    <property type="entry name" value="PROPHAGE INTEGRASE"/>
    <property type="match status" value="1"/>
</dbReference>
<dbReference type="Gene3D" id="3.30.160.390">
    <property type="entry name" value="Integrase, DNA-binding domain"/>
    <property type="match status" value="1"/>
</dbReference>
<dbReference type="InterPro" id="IPR025166">
    <property type="entry name" value="Integrase_DNA_bind_dom"/>
</dbReference>
<dbReference type="Pfam" id="PF13356">
    <property type="entry name" value="Arm-DNA-bind_3"/>
    <property type="match status" value="1"/>
</dbReference>
<reference evidence="5" key="1">
    <citation type="journal article" date="2019" name="Int. J. Syst. Evol. Microbiol.">
        <title>The Global Catalogue of Microorganisms (GCM) 10K type strain sequencing project: providing services to taxonomists for standard genome sequencing and annotation.</title>
        <authorList>
            <consortium name="The Broad Institute Genomics Platform"/>
            <consortium name="The Broad Institute Genome Sequencing Center for Infectious Disease"/>
            <person name="Wu L."/>
            <person name="Ma J."/>
        </authorList>
    </citation>
    <scope>NUCLEOTIDE SEQUENCE [LARGE SCALE GENOMIC DNA]</scope>
    <source>
        <strain evidence="5">NBRC 103166</strain>
    </source>
</reference>
<evidence type="ECO:0000256" key="1">
    <source>
        <dbReference type="ARBA" id="ARBA00008857"/>
    </source>
</evidence>
<evidence type="ECO:0000256" key="2">
    <source>
        <dbReference type="ARBA" id="ARBA00022908"/>
    </source>
</evidence>
<comment type="similarity">
    <text evidence="1">Belongs to the 'phage' integrase family.</text>
</comment>
<keyword evidence="5" id="KW-1185">Reference proteome</keyword>
<dbReference type="EMBL" id="BSPQ01000013">
    <property type="protein sequence ID" value="GLS91583.1"/>
    <property type="molecule type" value="Genomic_DNA"/>
</dbReference>